<evidence type="ECO:0000313" key="3">
    <source>
        <dbReference type="Proteomes" id="UP001163293"/>
    </source>
</evidence>
<organism evidence="2 3">
    <name type="scientific">Paenarthrobacter ureafaciens</name>
    <dbReference type="NCBI Taxonomy" id="37931"/>
    <lineage>
        <taxon>Bacteria</taxon>
        <taxon>Bacillati</taxon>
        <taxon>Actinomycetota</taxon>
        <taxon>Actinomycetes</taxon>
        <taxon>Micrococcales</taxon>
        <taxon>Micrococcaceae</taxon>
        <taxon>Paenarthrobacter</taxon>
    </lineage>
</organism>
<keyword evidence="1" id="KW-0732">Signal</keyword>
<dbReference type="AlphaFoldDB" id="A0AAX3EDW1"/>
<proteinExistence type="predicted"/>
<accession>A0AAX3EDW1</accession>
<sequence length="164" mass="17091">MNITRTAHVTRTNLAATAAALACAALVLTGCSSSGGDGRYFATSEGQNGDIVVVDGDQITYFDTASRQDLACNSINSVLDDPKAAAAKGELEDAYTVRGTGKINESKSSVDWTEAGRSTTETGSISFGKDKSTMEFVFSNGVNDVVLVPVDSEQGKAVKTKYCG</sequence>
<feature type="chain" id="PRO_5043948732" description="Lipoprotein" evidence="1">
    <location>
        <begin position="25"/>
        <end position="164"/>
    </location>
</feature>
<protein>
    <recommendedName>
        <fullName evidence="4">Lipoprotein</fullName>
    </recommendedName>
</protein>
<dbReference type="EMBL" id="CP101185">
    <property type="protein sequence ID" value="UYV96090.1"/>
    <property type="molecule type" value="Genomic_DNA"/>
</dbReference>
<name>A0AAX3EDW1_PAEUR</name>
<dbReference type="PROSITE" id="PS51257">
    <property type="entry name" value="PROKAR_LIPOPROTEIN"/>
    <property type="match status" value="1"/>
</dbReference>
<keyword evidence="3" id="KW-1185">Reference proteome</keyword>
<gene>
    <name evidence="2" type="ORF">NL394_13485</name>
</gene>
<evidence type="ECO:0000256" key="1">
    <source>
        <dbReference type="SAM" id="SignalP"/>
    </source>
</evidence>
<evidence type="ECO:0000313" key="2">
    <source>
        <dbReference type="EMBL" id="UYV96090.1"/>
    </source>
</evidence>
<feature type="signal peptide" evidence="1">
    <location>
        <begin position="1"/>
        <end position="24"/>
    </location>
</feature>
<dbReference type="RefSeq" id="WP_069695095.1">
    <property type="nucleotide sequence ID" value="NZ_CP043010.1"/>
</dbReference>
<reference evidence="2" key="1">
    <citation type="submission" date="2022-07" db="EMBL/GenBank/DDBJ databases">
        <authorList>
            <person name="Wu T."/>
        </authorList>
    </citation>
    <scope>NUCLEOTIDE SEQUENCE</scope>
    <source>
        <strain evidence="2">SD-1</strain>
    </source>
</reference>
<evidence type="ECO:0008006" key="4">
    <source>
        <dbReference type="Google" id="ProtNLM"/>
    </source>
</evidence>
<dbReference type="Proteomes" id="UP001163293">
    <property type="component" value="Chromosome"/>
</dbReference>